<protein>
    <submittedName>
        <fullName evidence="2">Uncharacterized protein</fullName>
    </submittedName>
</protein>
<dbReference type="RefSeq" id="WP_073444938.1">
    <property type="nucleotide sequence ID" value="NZ_LJSN01000002.1"/>
</dbReference>
<accession>A0A2N8PL11</accession>
<dbReference type="Proteomes" id="UP000236047">
    <property type="component" value="Unassembled WGS sequence"/>
</dbReference>
<dbReference type="AlphaFoldDB" id="A0A2N8PL11"/>
<reference evidence="3" key="1">
    <citation type="submission" date="2015-09" db="EMBL/GenBank/DDBJ databases">
        <authorList>
            <person name="Graham D.E."/>
            <person name="Mahan K.M."/>
            <person name="Klingeman D.M."/>
            <person name="Fida T."/>
            <person name="Giannone R.J."/>
            <person name="Hettich R.L."/>
            <person name="Parry R.J."/>
            <person name="Spain J.C."/>
        </authorList>
    </citation>
    <scope>NUCLEOTIDE SEQUENCE [LARGE SCALE GENOMIC DNA]</scope>
    <source>
        <strain evidence="3">JCM 4701</strain>
    </source>
</reference>
<sequence length="69" mass="7522">MTPPPSPDPAPHAPRRRPYGIVRLSAPVAVAPTRPHPGAGTRRWYGPRVPLPPLSMGTLRRRDGAGRRD</sequence>
<feature type="region of interest" description="Disordered" evidence="1">
    <location>
        <begin position="28"/>
        <end position="69"/>
    </location>
</feature>
<keyword evidence="3" id="KW-1185">Reference proteome</keyword>
<gene>
    <name evidence="2" type="ORF">AOB60_13975</name>
</gene>
<feature type="compositionally biased region" description="Basic and acidic residues" evidence="1">
    <location>
        <begin position="60"/>
        <end position="69"/>
    </location>
</feature>
<evidence type="ECO:0000313" key="3">
    <source>
        <dbReference type="Proteomes" id="UP000236047"/>
    </source>
</evidence>
<organism evidence="2 3">
    <name type="scientific">Streptomyces noursei</name>
    <name type="common">Streptomyces albulus</name>
    <dbReference type="NCBI Taxonomy" id="1971"/>
    <lineage>
        <taxon>Bacteria</taxon>
        <taxon>Bacillati</taxon>
        <taxon>Actinomycetota</taxon>
        <taxon>Actinomycetes</taxon>
        <taxon>Kitasatosporales</taxon>
        <taxon>Streptomycetaceae</taxon>
        <taxon>Streptomyces</taxon>
    </lineage>
</organism>
<proteinExistence type="predicted"/>
<evidence type="ECO:0000313" key="2">
    <source>
        <dbReference type="EMBL" id="PNE41708.1"/>
    </source>
</evidence>
<name>A0A2N8PL11_STRNR</name>
<dbReference type="EMBL" id="LJSN01000002">
    <property type="protein sequence ID" value="PNE41708.1"/>
    <property type="molecule type" value="Genomic_DNA"/>
</dbReference>
<comment type="caution">
    <text evidence="2">The sequence shown here is derived from an EMBL/GenBank/DDBJ whole genome shotgun (WGS) entry which is preliminary data.</text>
</comment>
<evidence type="ECO:0000256" key="1">
    <source>
        <dbReference type="SAM" id="MobiDB-lite"/>
    </source>
</evidence>